<dbReference type="Proteomes" id="UP000249304">
    <property type="component" value="Unassembled WGS sequence"/>
</dbReference>
<dbReference type="AlphaFoldDB" id="A0A2W2D5L6"/>
<evidence type="ECO:0000313" key="3">
    <source>
        <dbReference type="Proteomes" id="UP000249304"/>
    </source>
</evidence>
<dbReference type="PANTHER" id="PTHR10098">
    <property type="entry name" value="RAPSYN-RELATED"/>
    <property type="match status" value="1"/>
</dbReference>
<dbReference type="PANTHER" id="PTHR10098:SF108">
    <property type="entry name" value="TETRATRICOPEPTIDE REPEAT PROTEIN 28"/>
    <property type="match status" value="1"/>
</dbReference>
<sequence length="865" mass="92284">MGSGGQSGQCGGGVDRRGRVRDDAVLAERLLRRRPAGVAAGRGVRPWPGHPGRRRSERRRRGRHSSGSGGAARDGVRRRGGDPGGRGPGPARPAVTAGEAPDRLSQYATASGHGRIYQAGRDQYIYVGDRSEPRVVVSLPPPPARLVGREGKVDGLLDLLAPGDRGVPSIVVSAVHGLGGIGKTALAVHAAHEAVGRGWFRGGALFVSMRGYDPAGPMTGAQAVEEVLRALLGGQQLPATPEEQAVLYRSELTRRAQSGQRVLVVADDVSSPGQVLPLIPAHGAHRLLVTSRDTLASPALGARLVDLRELDPGAGAHLIADVLTRARPEDPRPTREIDALAQVAEHCGRLPLALQIAAAMLVRDPGLPIAALAAGLADERTRLDRLHHDDGGDRSLAVRATFELSYRRLPADRRRLFRLLSLNPGPDVSTEAAAALAGAPADGTRPALAALAGAGLLVEWPAGAGRWRMHDLLAVYATDLARDDDAGLREDAVARLLEHYRATASAAGVHFGALPGQPVPARFSSRDEALAWLEAERLNLTAAVSLAVTAHPDIVLPMADALAGFLDRRHHIDDALTIARHVLATAQEAGDRYGEATALNHIGIALRRTRRFDEAAEAGIQAALIFQELGEHRDVGKAWTNLGLVRRETGRFQDAIDAHIEAVVIFQETGDRQSEGGAVDNLGAALREARRLKEAAGAHAMAAAIFRETGDRHGEGVALNNLSIVWRETGRVKKALDACTRAAALYQETGDRHGEASALSNLGLTLHDLRRFEEALDACTRAAALYQETGDRHGEAIALNNLGLTLRKMRRFEAAIDACARAAALFQKTGDLHNEGIALDNLDLAQRRARRRRRWRTVVQGKPAN</sequence>
<proteinExistence type="predicted"/>
<gene>
    <name evidence="2" type="ORF">C1J01_41070</name>
</gene>
<dbReference type="InterPro" id="IPR027417">
    <property type="entry name" value="P-loop_NTPase"/>
</dbReference>
<organism evidence="2 3">
    <name type="scientific">Nonomuraea aridisoli</name>
    <dbReference type="NCBI Taxonomy" id="2070368"/>
    <lineage>
        <taxon>Bacteria</taxon>
        <taxon>Bacillati</taxon>
        <taxon>Actinomycetota</taxon>
        <taxon>Actinomycetes</taxon>
        <taxon>Streptosporangiales</taxon>
        <taxon>Streptosporangiaceae</taxon>
        <taxon>Nonomuraea</taxon>
    </lineage>
</organism>
<dbReference type="SUPFAM" id="SSF48452">
    <property type="entry name" value="TPR-like"/>
    <property type="match status" value="1"/>
</dbReference>
<feature type="region of interest" description="Disordered" evidence="1">
    <location>
        <begin position="1"/>
        <end position="20"/>
    </location>
</feature>
<feature type="region of interest" description="Disordered" evidence="1">
    <location>
        <begin position="30"/>
        <end position="101"/>
    </location>
</feature>
<dbReference type="InterPro" id="IPR011990">
    <property type="entry name" value="TPR-like_helical_dom_sf"/>
</dbReference>
<dbReference type="OrthoDB" id="3349744at2"/>
<dbReference type="Gene3D" id="1.25.40.10">
    <property type="entry name" value="Tetratricopeptide repeat domain"/>
    <property type="match status" value="2"/>
</dbReference>
<keyword evidence="3" id="KW-1185">Reference proteome</keyword>
<protein>
    <submittedName>
        <fullName evidence="2">Uncharacterized protein</fullName>
    </submittedName>
</protein>
<dbReference type="Pfam" id="PF13424">
    <property type="entry name" value="TPR_12"/>
    <property type="match status" value="2"/>
</dbReference>
<dbReference type="SUPFAM" id="SSF52540">
    <property type="entry name" value="P-loop containing nucleoside triphosphate hydrolases"/>
    <property type="match status" value="1"/>
</dbReference>
<dbReference type="SMART" id="SM00028">
    <property type="entry name" value="TPR"/>
    <property type="match status" value="5"/>
</dbReference>
<feature type="compositionally biased region" description="Gly residues" evidence="1">
    <location>
        <begin position="1"/>
        <end position="13"/>
    </location>
</feature>
<name>A0A2W2D5L6_9ACTN</name>
<dbReference type="Gene3D" id="3.40.50.300">
    <property type="entry name" value="P-loop containing nucleotide triphosphate hydrolases"/>
    <property type="match status" value="1"/>
</dbReference>
<dbReference type="GO" id="GO:0043531">
    <property type="term" value="F:ADP binding"/>
    <property type="evidence" value="ECO:0007669"/>
    <property type="project" value="InterPro"/>
</dbReference>
<reference evidence="2 3" key="1">
    <citation type="submission" date="2018-01" db="EMBL/GenBank/DDBJ databases">
        <title>Draft genome sequence of Nonomuraea sp. KC333.</title>
        <authorList>
            <person name="Sahin N."/>
            <person name="Saygin H."/>
            <person name="Ay H."/>
        </authorList>
    </citation>
    <scope>NUCLEOTIDE SEQUENCE [LARGE SCALE GENOMIC DNA]</scope>
    <source>
        <strain evidence="2 3">KC333</strain>
    </source>
</reference>
<dbReference type="PRINTS" id="PR00364">
    <property type="entry name" value="DISEASERSIST"/>
</dbReference>
<dbReference type="InterPro" id="IPR019734">
    <property type="entry name" value="TPR_rpt"/>
</dbReference>
<feature type="compositionally biased region" description="Basic residues" evidence="1">
    <location>
        <begin position="51"/>
        <end position="64"/>
    </location>
</feature>
<accession>A0A2W2D5L6</accession>
<evidence type="ECO:0000313" key="2">
    <source>
        <dbReference type="EMBL" id="PZG07236.1"/>
    </source>
</evidence>
<dbReference type="EMBL" id="POUD01000302">
    <property type="protein sequence ID" value="PZG07236.1"/>
    <property type="molecule type" value="Genomic_DNA"/>
</dbReference>
<comment type="caution">
    <text evidence="2">The sequence shown here is derived from an EMBL/GenBank/DDBJ whole genome shotgun (WGS) entry which is preliminary data.</text>
</comment>
<evidence type="ECO:0000256" key="1">
    <source>
        <dbReference type="SAM" id="MobiDB-lite"/>
    </source>
</evidence>
<feature type="compositionally biased region" description="Low complexity" evidence="1">
    <location>
        <begin position="36"/>
        <end position="46"/>
    </location>
</feature>